<reference evidence="1" key="1">
    <citation type="journal article" date="2020" name="Fungal Divers.">
        <title>Resolving the Mortierellaceae phylogeny through synthesis of multi-gene phylogenetics and phylogenomics.</title>
        <authorList>
            <person name="Vandepol N."/>
            <person name="Liber J."/>
            <person name="Desiro A."/>
            <person name="Na H."/>
            <person name="Kennedy M."/>
            <person name="Barry K."/>
            <person name="Grigoriev I.V."/>
            <person name="Miller A.N."/>
            <person name="O'Donnell K."/>
            <person name="Stajich J.E."/>
            <person name="Bonito G."/>
        </authorList>
    </citation>
    <scope>NUCLEOTIDE SEQUENCE</scope>
    <source>
        <strain evidence="1">KOD948</strain>
    </source>
</reference>
<proteinExistence type="predicted"/>
<organism evidence="1 2">
    <name type="scientific">Mortierella polycephala</name>
    <dbReference type="NCBI Taxonomy" id="41804"/>
    <lineage>
        <taxon>Eukaryota</taxon>
        <taxon>Fungi</taxon>
        <taxon>Fungi incertae sedis</taxon>
        <taxon>Mucoromycota</taxon>
        <taxon>Mortierellomycotina</taxon>
        <taxon>Mortierellomycetes</taxon>
        <taxon>Mortierellales</taxon>
        <taxon>Mortierellaceae</taxon>
        <taxon>Mortierella</taxon>
    </lineage>
</organism>
<dbReference type="EMBL" id="JAAAJA010000447">
    <property type="protein sequence ID" value="KAG0253645.1"/>
    <property type="molecule type" value="Genomic_DNA"/>
</dbReference>
<evidence type="ECO:0000313" key="2">
    <source>
        <dbReference type="Proteomes" id="UP000726737"/>
    </source>
</evidence>
<gene>
    <name evidence="1" type="ORF">BG011_006241</name>
</gene>
<evidence type="ECO:0000313" key="1">
    <source>
        <dbReference type="EMBL" id="KAG0253645.1"/>
    </source>
</evidence>
<sequence>MSELEDPSSGTGSTITPLICFDQHVSSKLSSMFLNLGLCNAYSEDVGDNDSRWRPWNAIVF</sequence>
<dbReference type="AlphaFoldDB" id="A0A9P6PV51"/>
<protein>
    <submittedName>
        <fullName evidence="1">Uncharacterized protein</fullName>
    </submittedName>
</protein>
<keyword evidence="2" id="KW-1185">Reference proteome</keyword>
<accession>A0A9P6PV51</accession>
<dbReference type="Proteomes" id="UP000726737">
    <property type="component" value="Unassembled WGS sequence"/>
</dbReference>
<name>A0A9P6PV51_9FUNG</name>
<comment type="caution">
    <text evidence="1">The sequence shown here is derived from an EMBL/GenBank/DDBJ whole genome shotgun (WGS) entry which is preliminary data.</text>
</comment>